<proteinExistence type="predicted"/>
<keyword evidence="2" id="KW-1185">Reference proteome</keyword>
<reference evidence="1 2" key="1">
    <citation type="submission" date="2019-05" db="EMBL/GenBank/DDBJ databases">
        <title>Another draft genome of Portunus trituberculatus and its Hox gene families provides insights of decapod evolution.</title>
        <authorList>
            <person name="Jeong J.-H."/>
            <person name="Song I."/>
            <person name="Kim S."/>
            <person name="Choi T."/>
            <person name="Kim D."/>
            <person name="Ryu S."/>
            <person name="Kim W."/>
        </authorList>
    </citation>
    <scope>NUCLEOTIDE SEQUENCE [LARGE SCALE GENOMIC DNA]</scope>
    <source>
        <tissue evidence="1">Muscle</tissue>
    </source>
</reference>
<gene>
    <name evidence="1" type="ORF">E2C01_053810</name>
</gene>
<evidence type="ECO:0000313" key="2">
    <source>
        <dbReference type="Proteomes" id="UP000324222"/>
    </source>
</evidence>
<evidence type="ECO:0000313" key="1">
    <source>
        <dbReference type="EMBL" id="MPC59782.1"/>
    </source>
</evidence>
<dbReference type="AlphaFoldDB" id="A0A5B7GLB7"/>
<dbReference type="EMBL" id="VSRR010016867">
    <property type="protein sequence ID" value="MPC59782.1"/>
    <property type="molecule type" value="Genomic_DNA"/>
</dbReference>
<dbReference type="Proteomes" id="UP000324222">
    <property type="component" value="Unassembled WGS sequence"/>
</dbReference>
<protein>
    <submittedName>
        <fullName evidence="1">Uncharacterized protein</fullName>
    </submittedName>
</protein>
<name>A0A5B7GLB7_PORTR</name>
<comment type="caution">
    <text evidence="1">The sequence shown here is derived from an EMBL/GenBank/DDBJ whole genome shotgun (WGS) entry which is preliminary data.</text>
</comment>
<organism evidence="1 2">
    <name type="scientific">Portunus trituberculatus</name>
    <name type="common">Swimming crab</name>
    <name type="synonym">Neptunus trituberculatus</name>
    <dbReference type="NCBI Taxonomy" id="210409"/>
    <lineage>
        <taxon>Eukaryota</taxon>
        <taxon>Metazoa</taxon>
        <taxon>Ecdysozoa</taxon>
        <taxon>Arthropoda</taxon>
        <taxon>Crustacea</taxon>
        <taxon>Multicrustacea</taxon>
        <taxon>Malacostraca</taxon>
        <taxon>Eumalacostraca</taxon>
        <taxon>Eucarida</taxon>
        <taxon>Decapoda</taxon>
        <taxon>Pleocyemata</taxon>
        <taxon>Brachyura</taxon>
        <taxon>Eubrachyura</taxon>
        <taxon>Portunoidea</taxon>
        <taxon>Portunidae</taxon>
        <taxon>Portuninae</taxon>
        <taxon>Portunus</taxon>
    </lineage>
</organism>
<accession>A0A5B7GLB7</accession>
<sequence>MVGLVLNPLSRNKVQCLHQVPPDTSPASDTLLLFPCYPYRTTPDLSSSIEDLIHSFHILPHDLRLPLTILLAKEILDSPSDYL</sequence>